<feature type="domain" description="PH" evidence="1">
    <location>
        <begin position="1"/>
        <end position="41"/>
    </location>
</feature>
<feature type="non-terminal residue" evidence="2">
    <location>
        <position position="54"/>
    </location>
</feature>
<evidence type="ECO:0000259" key="1">
    <source>
        <dbReference type="PROSITE" id="PS50003"/>
    </source>
</evidence>
<organism evidence="2 3">
    <name type="scientific">Catenaria anguillulae PL171</name>
    <dbReference type="NCBI Taxonomy" id="765915"/>
    <lineage>
        <taxon>Eukaryota</taxon>
        <taxon>Fungi</taxon>
        <taxon>Fungi incertae sedis</taxon>
        <taxon>Blastocladiomycota</taxon>
        <taxon>Blastocladiomycetes</taxon>
        <taxon>Blastocladiales</taxon>
        <taxon>Catenariaceae</taxon>
        <taxon>Catenaria</taxon>
    </lineage>
</organism>
<dbReference type="PROSITE" id="PS50003">
    <property type="entry name" value="PH_DOMAIN"/>
    <property type="match status" value="1"/>
</dbReference>
<comment type="caution">
    <text evidence="2">The sequence shown here is derived from an EMBL/GenBank/DDBJ whole genome shotgun (WGS) entry which is preliminary data.</text>
</comment>
<dbReference type="SUPFAM" id="SSF50729">
    <property type="entry name" value="PH domain-like"/>
    <property type="match status" value="1"/>
</dbReference>
<sequence length="54" mass="5933">PAPSSYPLCIEIRADSASYLIQFSKEEDKSKWVRALSVHCLVMSKSSANRSTSG</sequence>
<dbReference type="EMBL" id="MCFL01000001">
    <property type="protein sequence ID" value="ORZ41341.1"/>
    <property type="molecule type" value="Genomic_DNA"/>
</dbReference>
<evidence type="ECO:0000313" key="3">
    <source>
        <dbReference type="Proteomes" id="UP000193411"/>
    </source>
</evidence>
<name>A0A1Y2I5L5_9FUNG</name>
<dbReference type="InterPro" id="IPR001849">
    <property type="entry name" value="PH_domain"/>
</dbReference>
<feature type="non-terminal residue" evidence="2">
    <location>
        <position position="1"/>
    </location>
</feature>
<dbReference type="OrthoDB" id="5597995at2759"/>
<gene>
    <name evidence="2" type="ORF">BCR44DRAFT_114775</name>
</gene>
<dbReference type="Proteomes" id="UP000193411">
    <property type="component" value="Unassembled WGS sequence"/>
</dbReference>
<protein>
    <recommendedName>
        <fullName evidence="1">PH domain-containing protein</fullName>
    </recommendedName>
</protein>
<evidence type="ECO:0000313" key="2">
    <source>
        <dbReference type="EMBL" id="ORZ41341.1"/>
    </source>
</evidence>
<proteinExistence type="predicted"/>
<dbReference type="AlphaFoldDB" id="A0A1Y2I5L5"/>
<keyword evidence="3" id="KW-1185">Reference proteome</keyword>
<reference evidence="2 3" key="1">
    <citation type="submission" date="2016-07" db="EMBL/GenBank/DDBJ databases">
        <title>Pervasive Adenine N6-methylation of Active Genes in Fungi.</title>
        <authorList>
            <consortium name="DOE Joint Genome Institute"/>
            <person name="Mondo S.J."/>
            <person name="Dannebaum R.O."/>
            <person name="Kuo R.C."/>
            <person name="Labutti K."/>
            <person name="Haridas S."/>
            <person name="Kuo A."/>
            <person name="Salamov A."/>
            <person name="Ahrendt S.R."/>
            <person name="Lipzen A."/>
            <person name="Sullivan W."/>
            <person name="Andreopoulos W.B."/>
            <person name="Clum A."/>
            <person name="Lindquist E."/>
            <person name="Daum C."/>
            <person name="Ramamoorthy G.K."/>
            <person name="Gryganskyi A."/>
            <person name="Culley D."/>
            <person name="Magnuson J.K."/>
            <person name="James T.Y."/>
            <person name="O'Malley M.A."/>
            <person name="Stajich J.E."/>
            <person name="Spatafora J.W."/>
            <person name="Visel A."/>
            <person name="Grigoriev I.V."/>
        </authorList>
    </citation>
    <scope>NUCLEOTIDE SEQUENCE [LARGE SCALE GENOMIC DNA]</scope>
    <source>
        <strain evidence="2 3">PL171</strain>
    </source>
</reference>
<accession>A0A1Y2I5L5</accession>